<dbReference type="Gene3D" id="3.40.50.2300">
    <property type="match status" value="1"/>
</dbReference>
<accession>A0A2U8W4B7</accession>
<dbReference type="AlphaFoldDB" id="A0A2U8W4B7"/>
<feature type="region of interest" description="Disordered" evidence="1">
    <location>
        <begin position="1"/>
        <end position="24"/>
    </location>
</feature>
<evidence type="ECO:0008006" key="4">
    <source>
        <dbReference type="Google" id="ProtNLM"/>
    </source>
</evidence>
<dbReference type="InterPro" id="IPR011006">
    <property type="entry name" value="CheY-like_superfamily"/>
</dbReference>
<keyword evidence="3" id="KW-1185">Reference proteome</keyword>
<dbReference type="EMBL" id="CP029550">
    <property type="protein sequence ID" value="AWN40126.1"/>
    <property type="molecule type" value="Genomic_DNA"/>
</dbReference>
<dbReference type="KEGG" id="mets:DK389_05695"/>
<dbReference type="SUPFAM" id="SSF52172">
    <property type="entry name" value="CheY-like"/>
    <property type="match status" value="1"/>
</dbReference>
<name>A0A2U8W4B7_9HYPH</name>
<protein>
    <recommendedName>
        <fullName evidence="4">Response regulatory domain-containing protein</fullName>
    </recommendedName>
</protein>
<sequence length="100" mass="10724">MTTPISAEAAPEITPRPRTLPDHAMPEMTGVQLAAALRTDWPDLPIILASGYTDLPEGTGSGLPRLSKPFSQAALKRAVSDQAQAIEHRSQVIPFPARQV</sequence>
<evidence type="ECO:0000256" key="1">
    <source>
        <dbReference type="SAM" id="MobiDB-lite"/>
    </source>
</evidence>
<proteinExistence type="predicted"/>
<gene>
    <name evidence="2" type="ORF">DK389_05695</name>
</gene>
<evidence type="ECO:0000313" key="3">
    <source>
        <dbReference type="Proteomes" id="UP000245926"/>
    </source>
</evidence>
<organism evidence="2 3">
    <name type="scientific">Methylobacterium durans</name>
    <dbReference type="NCBI Taxonomy" id="2202825"/>
    <lineage>
        <taxon>Bacteria</taxon>
        <taxon>Pseudomonadati</taxon>
        <taxon>Pseudomonadota</taxon>
        <taxon>Alphaproteobacteria</taxon>
        <taxon>Hyphomicrobiales</taxon>
        <taxon>Methylobacteriaceae</taxon>
        <taxon>Methylobacterium</taxon>
    </lineage>
</organism>
<reference evidence="3" key="1">
    <citation type="submission" date="2018-05" db="EMBL/GenBank/DDBJ databases">
        <title>Complete Genome Sequence of Methylobacterium sp. 17SD2-17.</title>
        <authorList>
            <person name="Srinivasan S."/>
        </authorList>
    </citation>
    <scope>NUCLEOTIDE SEQUENCE [LARGE SCALE GENOMIC DNA]</scope>
    <source>
        <strain evidence="3">17SD2-17</strain>
    </source>
</reference>
<dbReference type="Proteomes" id="UP000245926">
    <property type="component" value="Chromosome"/>
</dbReference>
<evidence type="ECO:0000313" key="2">
    <source>
        <dbReference type="EMBL" id="AWN40126.1"/>
    </source>
</evidence>
<dbReference type="OrthoDB" id="9782655at2"/>